<dbReference type="FunFam" id="3.40.50.300:FF:000830">
    <property type="entry name" value="Endonuclease MutS2"/>
    <property type="match status" value="1"/>
</dbReference>
<dbReference type="InterPro" id="IPR036063">
    <property type="entry name" value="Smr_dom_sf"/>
</dbReference>
<organism evidence="9 10">
    <name type="scientific">Mesoterricola sediminis</name>
    <dbReference type="NCBI Taxonomy" id="2927980"/>
    <lineage>
        <taxon>Bacteria</taxon>
        <taxon>Pseudomonadati</taxon>
        <taxon>Acidobacteriota</taxon>
        <taxon>Holophagae</taxon>
        <taxon>Holophagales</taxon>
        <taxon>Holophagaceae</taxon>
        <taxon>Mesoterricola</taxon>
    </lineage>
</organism>
<dbReference type="SMART" id="SM00534">
    <property type="entry name" value="MUTSac"/>
    <property type="match status" value="1"/>
</dbReference>
<dbReference type="Proteomes" id="UP001228113">
    <property type="component" value="Chromosome"/>
</dbReference>
<keyword evidence="9" id="KW-0540">Nuclease</keyword>
<keyword evidence="6" id="KW-0238">DNA-binding</keyword>
<dbReference type="PANTHER" id="PTHR48466">
    <property type="entry name" value="OS10G0509000 PROTEIN-RELATED"/>
    <property type="match status" value="1"/>
</dbReference>
<evidence type="ECO:0000256" key="7">
    <source>
        <dbReference type="SAM" id="Coils"/>
    </source>
</evidence>
<dbReference type="GO" id="GO:0004519">
    <property type="term" value="F:endonuclease activity"/>
    <property type="evidence" value="ECO:0007669"/>
    <property type="project" value="UniProtKB-KW"/>
</dbReference>
<dbReference type="NCBIfam" id="TIGR01069">
    <property type="entry name" value="mutS2"/>
    <property type="match status" value="1"/>
</dbReference>
<dbReference type="Gene3D" id="3.30.1370.110">
    <property type="match status" value="1"/>
</dbReference>
<keyword evidence="4" id="KW-0067">ATP-binding</keyword>
<dbReference type="InterPro" id="IPR002625">
    <property type="entry name" value="Smr_dom"/>
</dbReference>
<keyword evidence="1" id="KW-0699">rRNA-binding</keyword>
<dbReference type="PIRSF" id="PIRSF005814">
    <property type="entry name" value="MutS_YshD"/>
    <property type="match status" value="1"/>
</dbReference>
<dbReference type="SUPFAM" id="SSF160443">
    <property type="entry name" value="SMR domain-like"/>
    <property type="match status" value="1"/>
</dbReference>
<dbReference type="GO" id="GO:0016887">
    <property type="term" value="F:ATP hydrolysis activity"/>
    <property type="evidence" value="ECO:0007669"/>
    <property type="project" value="InterPro"/>
</dbReference>
<dbReference type="SUPFAM" id="SSF52540">
    <property type="entry name" value="P-loop containing nucleoside triphosphate hydrolases"/>
    <property type="match status" value="1"/>
</dbReference>
<evidence type="ECO:0000256" key="1">
    <source>
        <dbReference type="ARBA" id="ARBA00022730"/>
    </source>
</evidence>
<protein>
    <submittedName>
        <fullName evidence="9">Endonuclease MutS2</fullName>
    </submittedName>
</protein>
<name>A0AA48KDH8_9BACT</name>
<dbReference type="Pfam" id="PF01713">
    <property type="entry name" value="Smr"/>
    <property type="match status" value="1"/>
</dbReference>
<dbReference type="GO" id="GO:0005524">
    <property type="term" value="F:ATP binding"/>
    <property type="evidence" value="ECO:0007669"/>
    <property type="project" value="UniProtKB-KW"/>
</dbReference>
<keyword evidence="3" id="KW-0378">Hydrolase</keyword>
<dbReference type="GO" id="GO:0030983">
    <property type="term" value="F:mismatched DNA binding"/>
    <property type="evidence" value="ECO:0007669"/>
    <property type="project" value="InterPro"/>
</dbReference>
<dbReference type="KEGG" id="msea:METESE_13000"/>
<evidence type="ECO:0000256" key="6">
    <source>
        <dbReference type="ARBA" id="ARBA00023125"/>
    </source>
</evidence>
<evidence type="ECO:0000256" key="2">
    <source>
        <dbReference type="ARBA" id="ARBA00022741"/>
    </source>
</evidence>
<dbReference type="InterPro" id="IPR027417">
    <property type="entry name" value="P-loop_NTPase"/>
</dbReference>
<proteinExistence type="predicted"/>
<feature type="domain" description="Smr" evidence="8">
    <location>
        <begin position="748"/>
        <end position="811"/>
    </location>
</feature>
<dbReference type="GO" id="GO:0140664">
    <property type="term" value="F:ATP-dependent DNA damage sensor activity"/>
    <property type="evidence" value="ECO:0007669"/>
    <property type="project" value="InterPro"/>
</dbReference>
<keyword evidence="9" id="KW-0255">Endonuclease</keyword>
<dbReference type="PANTHER" id="PTHR48466:SF2">
    <property type="entry name" value="OS10G0509000 PROTEIN"/>
    <property type="match status" value="1"/>
</dbReference>
<dbReference type="InterPro" id="IPR000432">
    <property type="entry name" value="DNA_mismatch_repair_MutS_C"/>
</dbReference>
<dbReference type="SUPFAM" id="SSF48334">
    <property type="entry name" value="DNA repair protein MutS, domain III"/>
    <property type="match status" value="1"/>
</dbReference>
<dbReference type="GO" id="GO:0006298">
    <property type="term" value="P:mismatch repair"/>
    <property type="evidence" value="ECO:0007669"/>
    <property type="project" value="InterPro"/>
</dbReference>
<dbReference type="Gene3D" id="3.40.50.300">
    <property type="entry name" value="P-loop containing nucleotide triphosphate hydrolases"/>
    <property type="match status" value="1"/>
</dbReference>
<dbReference type="InterPro" id="IPR005747">
    <property type="entry name" value="MutS2"/>
</dbReference>
<evidence type="ECO:0000313" key="9">
    <source>
        <dbReference type="EMBL" id="BDU76342.1"/>
    </source>
</evidence>
<feature type="coiled-coil region" evidence="7">
    <location>
        <begin position="535"/>
        <end position="583"/>
    </location>
</feature>
<reference evidence="9" key="1">
    <citation type="journal article" date="2023" name="Int. J. Syst. Evol. Microbiol.">
        <title>Mesoterricola silvestris gen. nov., sp. nov., Mesoterricola sediminis sp. nov., Geothrix oryzae sp. nov., Geothrix edaphica sp. nov., Geothrix rubra sp. nov., and Geothrix limicola sp. nov., six novel members of Acidobacteriota isolated from soils.</title>
        <authorList>
            <person name="Itoh H."/>
            <person name="Sugisawa Y."/>
            <person name="Mise K."/>
            <person name="Xu Z."/>
            <person name="Kuniyasu M."/>
            <person name="Ushijima N."/>
            <person name="Kawano K."/>
            <person name="Kobayashi E."/>
            <person name="Shiratori Y."/>
            <person name="Masuda Y."/>
            <person name="Senoo K."/>
        </authorList>
    </citation>
    <scope>NUCLEOTIDE SEQUENCE</scope>
    <source>
        <strain evidence="9">W786</strain>
    </source>
</reference>
<evidence type="ECO:0000259" key="8">
    <source>
        <dbReference type="PROSITE" id="PS50828"/>
    </source>
</evidence>
<keyword evidence="2" id="KW-0547">Nucleotide-binding</keyword>
<evidence type="ECO:0000313" key="10">
    <source>
        <dbReference type="Proteomes" id="UP001228113"/>
    </source>
</evidence>
<dbReference type="RefSeq" id="WP_243347232.1">
    <property type="nucleotide sequence ID" value="NZ_AP027081.1"/>
</dbReference>
<evidence type="ECO:0000256" key="3">
    <source>
        <dbReference type="ARBA" id="ARBA00022801"/>
    </source>
</evidence>
<dbReference type="InterPro" id="IPR036187">
    <property type="entry name" value="DNA_mismatch_repair_MutS_sf"/>
</dbReference>
<keyword evidence="10" id="KW-1185">Reference proteome</keyword>
<dbReference type="GO" id="GO:0019843">
    <property type="term" value="F:rRNA binding"/>
    <property type="evidence" value="ECO:0007669"/>
    <property type="project" value="UniProtKB-KW"/>
</dbReference>
<dbReference type="Pfam" id="PF00488">
    <property type="entry name" value="MutS_V"/>
    <property type="match status" value="1"/>
</dbReference>
<evidence type="ECO:0000256" key="4">
    <source>
        <dbReference type="ARBA" id="ARBA00022840"/>
    </source>
</evidence>
<dbReference type="SMART" id="SM00463">
    <property type="entry name" value="SMR"/>
    <property type="match status" value="1"/>
</dbReference>
<dbReference type="PROSITE" id="PS50828">
    <property type="entry name" value="SMR"/>
    <property type="match status" value="1"/>
</dbReference>
<dbReference type="InterPro" id="IPR045076">
    <property type="entry name" value="MutS"/>
</dbReference>
<evidence type="ECO:0000256" key="5">
    <source>
        <dbReference type="ARBA" id="ARBA00022884"/>
    </source>
</evidence>
<dbReference type="GO" id="GO:0045910">
    <property type="term" value="P:negative regulation of DNA recombination"/>
    <property type="evidence" value="ECO:0007669"/>
    <property type="project" value="InterPro"/>
</dbReference>
<keyword evidence="7" id="KW-0175">Coiled coil</keyword>
<keyword evidence="5" id="KW-0694">RNA-binding</keyword>
<gene>
    <name evidence="9" type="primary">mutS2</name>
    <name evidence="9" type="ORF">METESE_13000</name>
</gene>
<accession>A0AA48KDH8</accession>
<sequence length="811" mass="89462">MKPHPFHSELEAVEFPALAALVAGGARTRAGRRELGRMHPWDGRCGLRRLRQIELGPTWASDPAALPVSAFDEALDEILNPAGWPLPEHWRQLRTGLASLATLLRTIRALDWPADQAAPEGTELGIDRLQVTADLLPDPGAVADHLGRCFTDDGQLDPMRVPGLAELHRARQRCFQAIQNRLSRILRDFPEAFQEFNIVERNGRFCLPVRNERRGMVPGLVLDRSSSGATVFVEPFEAVSMNNDHVEADREYTQAVQAFLRDLLESLRARRFDFERWHQFQAEADEALALLRWASLCDGTLPGLGHDRLHLEDARHPLLLPNVRDALGLDALGHEAVPLTLALDRERPGVIISGSNTGGKTVVLKTVGLLTALARAGCAIPARPGTEVPELATLHADIGDHQTLIGSLSTFSSHVLHLKRIVGQAKTGGLVLLDELGTGTDPKEGAALGIALLQALSKRQCWVLCSTHLGEISQWALRHPRFQNASVQFDEERLAPTYRLMVGMPGQSRALTIAAKLGLPRFILDHAEKVLGRREQDWREFLRQLEADRVRLQEESEALRDLAARLEKDRRILAAREETLRAQQEKFQRDSAEKVQRVLDFIDHESKRLVRELKEKQKAASADLNADRVGTEARERVRTMEQIARTELKAGAPVPRAQDAPVLKEGGFARHRGLGVEGRVASLKGDRVVLETPQGRRLEARAGELEAIHRGSLGEGAPRKGHVRFRGGEDAIQSEINLIGRASDDVDTEIHRFVEASLAAGQKFIRIVHGHGTGRLKAAVREALKGHPGIARVEDAPQAQGGAGATVITLR</sequence>
<dbReference type="AlphaFoldDB" id="A0AA48KDH8"/>
<dbReference type="EMBL" id="AP027081">
    <property type="protein sequence ID" value="BDU76342.1"/>
    <property type="molecule type" value="Genomic_DNA"/>
</dbReference>